<accession>A0A4Z0CA56</accession>
<sequence length="259" mass="27356">MKLNVVPARTGLTWVRLGIRTFLRQPLALAGLFFMYMAAVLVVTQIPVVGVVLGGLLVPAATLGLMAATAEAASGRFPMPAVLVSAFRAGRERLRSMLVLGVIYTVGSALATVLGHLLAGGAPPAAADVPQVDMETLVTLLLHTPLFMMFWHAPALVHWHGITPAKSLFFSTVACWRNFGALTVYSIGWLGVFLVFGTVLGLIGGLAGGPGLAKAVMMPTALLLAAMFTSSVWFTFRDSFRADDDVPPAPSSRPDGEQP</sequence>
<feature type="transmembrane region" description="Helical" evidence="1">
    <location>
        <begin position="26"/>
        <end position="46"/>
    </location>
</feature>
<comment type="caution">
    <text evidence="2">The sequence shown here is derived from an EMBL/GenBank/DDBJ whole genome shotgun (WGS) entry which is preliminary data.</text>
</comment>
<keyword evidence="3" id="KW-1185">Reference proteome</keyword>
<feature type="transmembrane region" description="Helical" evidence="1">
    <location>
        <begin position="52"/>
        <end position="73"/>
    </location>
</feature>
<reference evidence="2 3" key="1">
    <citation type="submission" date="2019-03" db="EMBL/GenBank/DDBJ databases">
        <title>Ramlibacter sp. 18x22-1, whole genome shotgun sequence.</title>
        <authorList>
            <person name="Zhang X."/>
            <person name="Feng G."/>
            <person name="Zhu H."/>
        </authorList>
    </citation>
    <scope>NUCLEOTIDE SEQUENCE [LARGE SCALE GENOMIC DNA]</scope>
    <source>
        <strain evidence="2 3">18x22-1</strain>
    </source>
</reference>
<gene>
    <name evidence="2" type="ORF">EZ216_01000</name>
</gene>
<evidence type="ECO:0000313" key="2">
    <source>
        <dbReference type="EMBL" id="TFZ07772.1"/>
    </source>
</evidence>
<protein>
    <recommendedName>
        <fullName evidence="4">DUF2189 domain-containing protein</fullName>
    </recommendedName>
</protein>
<dbReference type="NCBIfam" id="NF041043">
    <property type="entry name" value="BPSS1780_fam"/>
    <property type="match status" value="1"/>
</dbReference>
<evidence type="ECO:0000256" key="1">
    <source>
        <dbReference type="SAM" id="Phobius"/>
    </source>
</evidence>
<evidence type="ECO:0000313" key="3">
    <source>
        <dbReference type="Proteomes" id="UP000297839"/>
    </source>
</evidence>
<keyword evidence="1" id="KW-0812">Transmembrane</keyword>
<keyword evidence="1" id="KW-0472">Membrane</keyword>
<organism evidence="2 3">
    <name type="scientific">Ramlibacter humi</name>
    <dbReference type="NCBI Taxonomy" id="2530451"/>
    <lineage>
        <taxon>Bacteria</taxon>
        <taxon>Pseudomonadati</taxon>
        <taxon>Pseudomonadota</taxon>
        <taxon>Betaproteobacteria</taxon>
        <taxon>Burkholderiales</taxon>
        <taxon>Comamonadaceae</taxon>
        <taxon>Ramlibacter</taxon>
    </lineage>
</organism>
<feature type="transmembrane region" description="Helical" evidence="1">
    <location>
        <begin position="137"/>
        <end position="159"/>
    </location>
</feature>
<dbReference type="Proteomes" id="UP000297839">
    <property type="component" value="Unassembled WGS sequence"/>
</dbReference>
<proteinExistence type="predicted"/>
<feature type="transmembrane region" description="Helical" evidence="1">
    <location>
        <begin position="215"/>
        <end position="236"/>
    </location>
</feature>
<feature type="transmembrane region" description="Helical" evidence="1">
    <location>
        <begin position="94"/>
        <end position="117"/>
    </location>
</feature>
<dbReference type="EMBL" id="SMLK01000001">
    <property type="protein sequence ID" value="TFZ07772.1"/>
    <property type="molecule type" value="Genomic_DNA"/>
</dbReference>
<dbReference type="AlphaFoldDB" id="A0A4Z0CA56"/>
<evidence type="ECO:0008006" key="4">
    <source>
        <dbReference type="Google" id="ProtNLM"/>
    </source>
</evidence>
<name>A0A4Z0CA56_9BURK</name>
<dbReference type="RefSeq" id="WP_135247710.1">
    <property type="nucleotide sequence ID" value="NZ_SMLK01000001.1"/>
</dbReference>
<feature type="transmembrane region" description="Helical" evidence="1">
    <location>
        <begin position="179"/>
        <end position="203"/>
    </location>
</feature>
<dbReference type="OrthoDB" id="5298483at2"/>
<dbReference type="InterPro" id="IPR047798">
    <property type="entry name" value="BPSS1780-like"/>
</dbReference>
<keyword evidence="1" id="KW-1133">Transmembrane helix</keyword>